<dbReference type="GeneID" id="89288412"/>
<dbReference type="EMBL" id="AP028907">
    <property type="protein sequence ID" value="BES80813.1"/>
    <property type="molecule type" value="Genomic_DNA"/>
</dbReference>
<evidence type="ECO:0000313" key="2">
    <source>
        <dbReference type="EMBL" id="BES80813.1"/>
    </source>
</evidence>
<dbReference type="Pfam" id="PF07883">
    <property type="entry name" value="Cupin_2"/>
    <property type="match status" value="1"/>
</dbReference>
<dbReference type="PANTHER" id="PTHR37694">
    <property type="entry name" value="SLR8022 PROTEIN"/>
    <property type="match status" value="1"/>
</dbReference>
<sequence>MTVERGPCGEKVGRASDVEAKEATLGSGEKVPGVYIRWLISSGDGAPTFAMRLFTVEPGAHIPGHKHPWEHEIYVLRGSMRVRIGQREYSVSSGSFVYVPPNVEHEYFAGEDGVEFLCIIPLRPSVDDSYNPCKPSA</sequence>
<dbReference type="InterPro" id="IPR014710">
    <property type="entry name" value="RmlC-like_jellyroll"/>
</dbReference>
<accession>A0ABM8IVH6</accession>
<evidence type="ECO:0000259" key="1">
    <source>
        <dbReference type="Pfam" id="PF07883"/>
    </source>
</evidence>
<dbReference type="InterPro" id="IPR011051">
    <property type="entry name" value="RmlC_Cupin_sf"/>
</dbReference>
<keyword evidence="3" id="KW-1185">Reference proteome</keyword>
<dbReference type="Proteomes" id="UP001341135">
    <property type="component" value="Chromosome"/>
</dbReference>
<gene>
    <name evidence="2" type="ORF">PABY_03800</name>
</gene>
<dbReference type="PANTHER" id="PTHR37694:SF1">
    <property type="entry name" value="SLR8022 PROTEIN"/>
    <property type="match status" value="1"/>
</dbReference>
<evidence type="ECO:0000313" key="3">
    <source>
        <dbReference type="Proteomes" id="UP001341135"/>
    </source>
</evidence>
<protein>
    <submittedName>
        <fullName evidence="2">Cupin domain-containing protein</fullName>
    </submittedName>
</protein>
<name>A0ABM8IVH6_9CREN</name>
<proteinExistence type="predicted"/>
<dbReference type="CDD" id="cd02222">
    <property type="entry name" value="cupin_TM1459-like"/>
    <property type="match status" value="1"/>
</dbReference>
<dbReference type="Gene3D" id="2.60.120.10">
    <property type="entry name" value="Jelly Rolls"/>
    <property type="match status" value="1"/>
</dbReference>
<reference evidence="2 3" key="1">
    <citation type="submission" date="2023-09" db="EMBL/GenBank/DDBJ databases">
        <title>Pyrofollis japonicus gen. nov. sp. nov., a novel member of the family Pyrodictiaceae isolated from the Iheya North hydrothermal field.</title>
        <authorList>
            <person name="Miyazaki U."/>
            <person name="Sanari M."/>
            <person name="Tame A."/>
            <person name="Kitajima M."/>
            <person name="Okamoto A."/>
            <person name="Sawayama S."/>
            <person name="Miyazaki J."/>
            <person name="Takai K."/>
            <person name="Nakagawa S."/>
        </authorList>
    </citation>
    <scope>NUCLEOTIDE SEQUENCE [LARGE SCALE GENOMIC DNA]</scope>
    <source>
        <strain evidence="2 3">AV2</strain>
    </source>
</reference>
<dbReference type="InterPro" id="IPR013096">
    <property type="entry name" value="Cupin_2"/>
</dbReference>
<dbReference type="RefSeq" id="WP_338251366.1">
    <property type="nucleotide sequence ID" value="NZ_AP028907.1"/>
</dbReference>
<organism evidence="2 3">
    <name type="scientific">Pyrodictium abyssi</name>
    <dbReference type="NCBI Taxonomy" id="54256"/>
    <lineage>
        <taxon>Archaea</taxon>
        <taxon>Thermoproteota</taxon>
        <taxon>Thermoprotei</taxon>
        <taxon>Desulfurococcales</taxon>
        <taxon>Pyrodictiaceae</taxon>
        <taxon>Pyrodictium</taxon>
    </lineage>
</organism>
<feature type="domain" description="Cupin type-2" evidence="1">
    <location>
        <begin position="53"/>
        <end position="119"/>
    </location>
</feature>
<dbReference type="SUPFAM" id="SSF51182">
    <property type="entry name" value="RmlC-like cupins"/>
    <property type="match status" value="1"/>
</dbReference>